<dbReference type="VEuPathDB" id="AmoebaDB:DICPUDRAFT_150561"/>
<keyword evidence="2" id="KW-1185">Reference proteome</keyword>
<dbReference type="GeneID" id="10503970"/>
<gene>
    <name evidence="1" type="ORF">DICPUDRAFT_150561</name>
</gene>
<proteinExistence type="predicted"/>
<evidence type="ECO:0000313" key="1">
    <source>
        <dbReference type="EMBL" id="EGC36933.1"/>
    </source>
</evidence>
<evidence type="ECO:0000313" key="2">
    <source>
        <dbReference type="Proteomes" id="UP000001064"/>
    </source>
</evidence>
<dbReference type="PANTHER" id="PTHR32134:SF169">
    <property type="entry name" value="FNIP REPEAT-CONTAINING PROTEIN-RELATED"/>
    <property type="match status" value="1"/>
</dbReference>
<sequence>MEEMFNVYNNKNKNCSSLIVVNQNDNVYNNSNINNNINNNINDNNNNNNNNKLGKLFLKVWKNKIIRKEIIRFIRFLNQKYYMKKEFKKLKLFRESKDKYYLNSIIIDGTFDDDESLLTFLKKLPANVDTLELRNIGKLLEMKDLVLPLTLKSLILNNTILKSFNESSNFLNRLLIKKSPNISPLSGLTCFDLGFNNEKVLLDQNLPPTLQRLIIRHQITRPITKGMLPEQLQSLEIHSEYHYPVIYLPKTLKQFKVSLQNTSNSFLDPIILDFIPSGITELLLYRGFKSPSIKPFNVEAVSNLKKLVFSYNNNNNYVDNNNSSSIIYNNGNNSSINQIPYSLPKDYLNNIVCNLSNTFTSKLTSLDLSNNKSCKQFNTGFLPESIVKLRLPLDIVLEHSSKSGFPSSLTSLEGSSIHLFSKFKNSLNIKYLKITYFKDNNNNGDSINSNDSDNAFNSNGNNNSSIELFKKFPNLKSLRFLYFEKHLNSFLKLVNSSSPDCFVNLELNSIFKHHNFKDENSWPLLQCNLRTLKLDENYTMFLMKKAIESTPLSSPFPASVQLLDLNFRASPLFDSPPIRKEILPPDIKVLIIRGIYKPAVLELPKSLEMIWIQHNNSVLRDSYFMKKYSNLIRVFNSNDSSTHRSKIYKNLKNQILDE</sequence>
<dbReference type="InParanoid" id="F0ZGM8"/>
<dbReference type="RefSeq" id="XP_003286576.1">
    <property type="nucleotide sequence ID" value="XM_003286528.1"/>
</dbReference>
<dbReference type="EMBL" id="GL871013">
    <property type="protein sequence ID" value="EGC36933.1"/>
    <property type="molecule type" value="Genomic_DNA"/>
</dbReference>
<protein>
    <recommendedName>
        <fullName evidence="3">FNIP repeat-containing protein</fullName>
    </recommendedName>
</protein>
<name>F0ZGM8_DICPU</name>
<dbReference type="KEGG" id="dpp:DICPUDRAFT_150561"/>
<dbReference type="InterPro" id="IPR051251">
    <property type="entry name" value="STK_FNIP-Repeat"/>
</dbReference>
<evidence type="ECO:0008006" key="3">
    <source>
        <dbReference type="Google" id="ProtNLM"/>
    </source>
</evidence>
<dbReference type="FunCoup" id="F0ZGM8">
    <property type="interactions" value="926"/>
</dbReference>
<accession>F0ZGM8</accession>
<organism evidence="1 2">
    <name type="scientific">Dictyostelium purpureum</name>
    <name type="common">Slime mold</name>
    <dbReference type="NCBI Taxonomy" id="5786"/>
    <lineage>
        <taxon>Eukaryota</taxon>
        <taxon>Amoebozoa</taxon>
        <taxon>Evosea</taxon>
        <taxon>Eumycetozoa</taxon>
        <taxon>Dictyostelia</taxon>
        <taxon>Dictyosteliales</taxon>
        <taxon>Dictyosteliaceae</taxon>
        <taxon>Dictyostelium</taxon>
    </lineage>
</organism>
<dbReference type="AlphaFoldDB" id="F0ZGM8"/>
<dbReference type="PANTHER" id="PTHR32134">
    <property type="entry name" value="FNIP REPEAT-CONTAINING PROTEIN"/>
    <property type="match status" value="1"/>
</dbReference>
<reference evidence="2" key="1">
    <citation type="journal article" date="2011" name="Genome Biol.">
        <title>Comparative genomics of the social amoebae Dictyostelium discoideum and Dictyostelium purpureum.</title>
        <authorList>
            <consortium name="US DOE Joint Genome Institute (JGI-PGF)"/>
            <person name="Sucgang R."/>
            <person name="Kuo A."/>
            <person name="Tian X."/>
            <person name="Salerno W."/>
            <person name="Parikh A."/>
            <person name="Feasley C.L."/>
            <person name="Dalin E."/>
            <person name="Tu H."/>
            <person name="Huang E."/>
            <person name="Barry K."/>
            <person name="Lindquist E."/>
            <person name="Shapiro H."/>
            <person name="Bruce D."/>
            <person name="Schmutz J."/>
            <person name="Salamov A."/>
            <person name="Fey P."/>
            <person name="Gaudet P."/>
            <person name="Anjard C."/>
            <person name="Babu M.M."/>
            <person name="Basu S."/>
            <person name="Bushmanova Y."/>
            <person name="van der Wel H."/>
            <person name="Katoh-Kurasawa M."/>
            <person name="Dinh C."/>
            <person name="Coutinho P.M."/>
            <person name="Saito T."/>
            <person name="Elias M."/>
            <person name="Schaap P."/>
            <person name="Kay R.R."/>
            <person name="Henrissat B."/>
            <person name="Eichinger L."/>
            <person name="Rivero F."/>
            <person name="Putnam N.H."/>
            <person name="West C.M."/>
            <person name="Loomis W.F."/>
            <person name="Chisholm R.L."/>
            <person name="Shaulsky G."/>
            <person name="Strassmann J.E."/>
            <person name="Queller D.C."/>
            <person name="Kuspa A."/>
            <person name="Grigoriev I.V."/>
        </authorList>
    </citation>
    <scope>NUCLEOTIDE SEQUENCE [LARGE SCALE GENOMIC DNA]</scope>
    <source>
        <strain evidence="2">QSDP1</strain>
    </source>
</reference>
<dbReference type="Proteomes" id="UP000001064">
    <property type="component" value="Unassembled WGS sequence"/>
</dbReference>